<dbReference type="OrthoDB" id="3241567at2759"/>
<proteinExistence type="predicted"/>
<dbReference type="KEGG" id="sla:SERLADRAFT_402870"/>
<dbReference type="InterPro" id="IPR046522">
    <property type="entry name" value="DUF6699"/>
</dbReference>
<dbReference type="EMBL" id="GL945444">
    <property type="protein sequence ID" value="EGO19358.1"/>
    <property type="molecule type" value="Genomic_DNA"/>
</dbReference>
<feature type="domain" description="DUF6699" evidence="1">
    <location>
        <begin position="2"/>
        <end position="135"/>
    </location>
</feature>
<accession>F8PCG0</accession>
<name>F8PCG0_SERL9</name>
<evidence type="ECO:0000259" key="1">
    <source>
        <dbReference type="Pfam" id="PF20415"/>
    </source>
</evidence>
<gene>
    <name evidence="2" type="ORF">SERLADRAFT_402870</name>
</gene>
<organism>
    <name type="scientific">Serpula lacrymans var. lacrymans (strain S7.9)</name>
    <name type="common">Dry rot fungus</name>
    <dbReference type="NCBI Taxonomy" id="578457"/>
    <lineage>
        <taxon>Eukaryota</taxon>
        <taxon>Fungi</taxon>
        <taxon>Dikarya</taxon>
        <taxon>Basidiomycota</taxon>
        <taxon>Agaricomycotina</taxon>
        <taxon>Agaricomycetes</taxon>
        <taxon>Agaricomycetidae</taxon>
        <taxon>Boletales</taxon>
        <taxon>Coniophorineae</taxon>
        <taxon>Serpulaceae</taxon>
        <taxon>Serpula</taxon>
    </lineage>
</organism>
<dbReference type="Proteomes" id="UP000008064">
    <property type="component" value="Unassembled WGS sequence"/>
</dbReference>
<dbReference type="RefSeq" id="XP_007324079.1">
    <property type="nucleotide sequence ID" value="XM_007324017.1"/>
</dbReference>
<protein>
    <recommendedName>
        <fullName evidence="1">DUF6699 domain-containing protein</fullName>
    </recommendedName>
</protein>
<dbReference type="Pfam" id="PF20415">
    <property type="entry name" value="DUF6699"/>
    <property type="match status" value="1"/>
</dbReference>
<dbReference type="HOGENOM" id="CLU_1511159_0_0_1"/>
<dbReference type="AlphaFoldDB" id="F8PCG0"/>
<sequence length="148" mass="16793">MHFDIAFPIDLIRFNSTYPPRYLNAKDLDKPAADVTITKMVIQCPFKTDWEVYVSRTDGIRCRDVFDAIYASFNTVLTPLERQSIPLKDRKSYEEACKLRCKATHGLTAVEEAQGLKRVDVLLHNTVFQGLTQPKSGGDWVLNLGRSA</sequence>
<evidence type="ECO:0000313" key="2">
    <source>
        <dbReference type="EMBL" id="EGO19358.1"/>
    </source>
</evidence>
<dbReference type="GeneID" id="18812199"/>
<reference evidence="2" key="1">
    <citation type="submission" date="2011-04" db="EMBL/GenBank/DDBJ databases">
        <title>Evolution of plant cell wall degrading machinery underlies the functional diversity of forest fungi.</title>
        <authorList>
            <consortium name="US DOE Joint Genome Institute (JGI-PGF)"/>
            <person name="Eastwood D.C."/>
            <person name="Floudas D."/>
            <person name="Binder M."/>
            <person name="Majcherczyk A."/>
            <person name="Schneider P."/>
            <person name="Aerts A."/>
            <person name="Asiegbu F.O."/>
            <person name="Baker S.E."/>
            <person name="Barry K."/>
            <person name="Bendiksby M."/>
            <person name="Blumentritt M."/>
            <person name="Coutinho P.M."/>
            <person name="Cullen D."/>
            <person name="Cullen D."/>
            <person name="Gathman A."/>
            <person name="Goodell B."/>
            <person name="Henrissat B."/>
            <person name="Ihrmark K."/>
            <person name="Kauserud H."/>
            <person name="Kohler A."/>
            <person name="LaButti K."/>
            <person name="Lapidus A."/>
            <person name="Lavin J.L."/>
            <person name="Lee Y.-H."/>
            <person name="Lindquist E."/>
            <person name="Lilly W."/>
            <person name="Lucas S."/>
            <person name="Morin E."/>
            <person name="Murat C."/>
            <person name="Oguiza J.A."/>
            <person name="Park J."/>
            <person name="Pisabarro A.G."/>
            <person name="Riley R."/>
            <person name="Rosling A."/>
            <person name="Salamov A."/>
            <person name="Schmidt O."/>
            <person name="Schmutz J."/>
            <person name="Skrede I."/>
            <person name="Stenlid J."/>
            <person name="Wiebenga A."/>
            <person name="Xie X."/>
            <person name="Kues U."/>
            <person name="Hibbett D.S."/>
            <person name="Hoffmeister D."/>
            <person name="Hogberg N."/>
            <person name="Martin F."/>
            <person name="Grigoriev I.V."/>
            <person name="Watkinson S.C."/>
        </authorList>
    </citation>
    <scope>NUCLEOTIDE SEQUENCE</scope>
    <source>
        <strain evidence="2">S7.9</strain>
    </source>
</reference>